<dbReference type="InterPro" id="IPR000068">
    <property type="entry name" value="GPCR_3_Ca_sens_rcpt-rel"/>
</dbReference>
<keyword evidence="4 13" id="KW-0732">Signal</keyword>
<keyword evidence="9" id="KW-0325">Glycoprotein</keyword>
<dbReference type="PRINTS" id="PR00592">
    <property type="entry name" value="CASENSINGR"/>
</dbReference>
<evidence type="ECO:0000256" key="12">
    <source>
        <dbReference type="SAM" id="Phobius"/>
    </source>
</evidence>
<evidence type="ECO:0000256" key="8">
    <source>
        <dbReference type="ARBA" id="ARBA00023170"/>
    </source>
</evidence>
<keyword evidence="8 15" id="KW-0675">Receptor</keyword>
<keyword evidence="5 12" id="KW-1133">Transmembrane helix</keyword>
<keyword evidence="3 12" id="KW-0812">Transmembrane</keyword>
<gene>
    <name evidence="15" type="ORF">D9C73_015018</name>
</gene>
<dbReference type="Gene3D" id="2.10.50.30">
    <property type="entry name" value="GPCR, family 3, nine cysteines domain"/>
    <property type="match status" value="1"/>
</dbReference>
<organism evidence="15 16">
    <name type="scientific">Collichthys lucidus</name>
    <name type="common">Big head croaker</name>
    <name type="synonym">Sciaena lucida</name>
    <dbReference type="NCBI Taxonomy" id="240159"/>
    <lineage>
        <taxon>Eukaryota</taxon>
        <taxon>Metazoa</taxon>
        <taxon>Chordata</taxon>
        <taxon>Craniata</taxon>
        <taxon>Vertebrata</taxon>
        <taxon>Euteleostomi</taxon>
        <taxon>Actinopterygii</taxon>
        <taxon>Neopterygii</taxon>
        <taxon>Teleostei</taxon>
        <taxon>Neoteleostei</taxon>
        <taxon>Acanthomorphata</taxon>
        <taxon>Eupercaria</taxon>
        <taxon>Sciaenidae</taxon>
        <taxon>Collichthys</taxon>
    </lineage>
</organism>
<dbReference type="InterPro" id="IPR017978">
    <property type="entry name" value="GPCR_3_C"/>
</dbReference>
<evidence type="ECO:0000256" key="6">
    <source>
        <dbReference type="ARBA" id="ARBA00023040"/>
    </source>
</evidence>
<keyword evidence="16" id="KW-1185">Reference proteome</keyword>
<dbReference type="STRING" id="240159.A0A4U5UZR3"/>
<protein>
    <submittedName>
        <fullName evidence="15">Extracellular calcium-sensing receptor</fullName>
    </submittedName>
</protein>
<evidence type="ECO:0000313" key="15">
    <source>
        <dbReference type="EMBL" id="TKS80914.1"/>
    </source>
</evidence>
<comment type="subcellular location">
    <subcellularLocation>
        <location evidence="1">Cell membrane</location>
        <topology evidence="1">Multi-pass membrane protein</topology>
    </subcellularLocation>
</comment>
<accession>A0A4U5UZR3</accession>
<dbReference type="GO" id="GO:0005886">
    <property type="term" value="C:plasma membrane"/>
    <property type="evidence" value="ECO:0007669"/>
    <property type="project" value="UniProtKB-SubCell"/>
</dbReference>
<dbReference type="InterPro" id="IPR001828">
    <property type="entry name" value="ANF_lig-bd_rcpt"/>
</dbReference>
<evidence type="ECO:0000313" key="16">
    <source>
        <dbReference type="Proteomes" id="UP000298787"/>
    </source>
</evidence>
<dbReference type="FunFam" id="3.40.50.2300:FF:000067">
    <property type="entry name" value="Olfactory receptor C family, h1"/>
    <property type="match status" value="1"/>
</dbReference>
<dbReference type="FunFam" id="3.40.50.2300:FF:000016">
    <property type="entry name" value="Taste 1 receptor member 2"/>
    <property type="match status" value="3"/>
</dbReference>
<dbReference type="InterPro" id="IPR038550">
    <property type="entry name" value="GPCR_3_9-Cys_sf"/>
</dbReference>
<feature type="transmembrane region" description="Helical" evidence="12">
    <location>
        <begin position="915"/>
        <end position="940"/>
    </location>
</feature>
<dbReference type="Gene3D" id="3.40.50.2300">
    <property type="match status" value="5"/>
</dbReference>
<keyword evidence="2" id="KW-1003">Cell membrane</keyword>
<proteinExistence type="inferred from homology"/>
<dbReference type="SUPFAM" id="SSF53822">
    <property type="entry name" value="Periplasmic binding protein-like I"/>
    <property type="match status" value="3"/>
</dbReference>
<dbReference type="Proteomes" id="UP000298787">
    <property type="component" value="Chromosome 13"/>
</dbReference>
<keyword evidence="10" id="KW-0807">Transducer</keyword>
<evidence type="ECO:0000256" key="9">
    <source>
        <dbReference type="ARBA" id="ARBA00023180"/>
    </source>
</evidence>
<dbReference type="InterPro" id="IPR028082">
    <property type="entry name" value="Peripla_BP_I"/>
</dbReference>
<keyword evidence="7 12" id="KW-0472">Membrane</keyword>
<dbReference type="InterPro" id="IPR011500">
    <property type="entry name" value="GPCR_3_9-Cys_dom"/>
</dbReference>
<evidence type="ECO:0000256" key="13">
    <source>
        <dbReference type="SAM" id="SignalP"/>
    </source>
</evidence>
<sequence length="1459" mass="160633">MPQVITGLVFIGLLLAFGAAEEGAGFCQIWGSPEFPLLSKEGDVMIGGAFSIHSKITQPPLSFTEKPTRITCSSVNLREFRFAQTMIFAIEEINRVAFLLPNVSIGYRIYDNCGSTLTSMRAVMALMNGDEWSVGQSCSGQSAVHAIIGESESSSTIVLARTTGPFKIPVISHSATCECLSSKKEYPFFFRTIASDLYQSQALAQLIKHFGWTWVGAVNSDSDYGNNGMAIFLAAAQEEGVCVEYTEKFHRAEPEKLMNVVEVIKKSTARVIVGFLAHVEMNNLLNQLSLHNITGLQFIGVEAWITADSLVTPTSFSVLGGSLGFAVQKANISGMNEFLTKDFWETVFTCNETNRDTMTETARCRENQDLIELKNYDDDVQELRYSSNIYKAIYAVAHSLHSILKCSTSQGCDKIINVTPWQVVEALKQVNFTIKNGDEVWFDSTGAAVARYEVVNWQRGSDGSVQFKPVGYYDASLPPGQNCLCQCAVRAVVQELIKSFRKEDQSVAMTAYHAQREKSVIAQISHFATCACLSNRKEYPSFFRTIPSDYYQSRALAKLVKQFGWTWVGAVRSDNDYGNNGLATFITAASQVGVCVEYSEAISRTDPNEQVARVVRVIQSGSAKVLVAFLAQSEMNILLEEALKQNLTGLQWVGSESWITAGHLATKRYSGILSGSLGFTIRKTKITGLQEFLLQVNPSQDPQNNLLREFWEATFDCSFQSSSQGQTQCSGSERLEDIGNPFTDVSELRISNNVYKAVYAVAHAMHNMLECEQSGKAVNQSCTWKSNLKPKQSGERVYFDGNGDPAATYELVNWQRNQAGDTVFVAVGSYDASLPNGKQFNMNGISITWAAESPKAVIKGKPICCFSCIACAAGEISNSSNSAECSRCPLEYWSNEDHSQCVPKVNEFLSYGETMGALLAAFSLFGASLTLAVSCVFFWFRRTPLVKASNSELSFLLLFSLTLCFLCSLTFIGQPTEWSCMLRHTAFGITFALCIGGKPMCQTYGTKEQSEFSKEGDINIGGIFSFHQNPVTVDPTLQVNPGTIQCEGLDPGELQYAYTMMFAIKEINNRSDLLPGVTLGYRIFDSCPSIPLSIRASLNLINRTIPSDIYQSQALAKLVKHFGWTWVGAIRTNSDYGNGGMAAFLEAAEREGVCVEYSVAIYRTDPRKWFLEVVDIIKKSTSKVIVAFADGTDLDILIKELHAQNVTGLQWVGSEGWITYRYIASPINYAVVQGAVGFAALNAHIPGLQEFLADSKPSTTPGDQGLVELWETVFSCTLTSRTQTQAEGSVTACTGKESLWDTNTRFTDVSDASLLNNVYKATYAVAHALHMLFTCKNGKGPFHNNTCADKENVQPWQVLHYLTRVNFTTKIGENVFFDELGDPVARYALVNWQMDETGYILFETIGYYDASRPEGQQFEMEEGVRAVWAGENLELAPTSSPVALAAGVLPPACSSAPQE</sequence>
<dbReference type="EMBL" id="CM014090">
    <property type="protein sequence ID" value="TKS80914.1"/>
    <property type="molecule type" value="Genomic_DNA"/>
</dbReference>
<keyword evidence="6" id="KW-0297">G-protein coupled receptor</keyword>
<dbReference type="Pfam" id="PF01094">
    <property type="entry name" value="ANF_receptor"/>
    <property type="match status" value="3"/>
</dbReference>
<evidence type="ECO:0000256" key="10">
    <source>
        <dbReference type="ARBA" id="ARBA00023224"/>
    </source>
</evidence>
<dbReference type="PROSITE" id="PS50259">
    <property type="entry name" value="G_PROTEIN_RECEP_F3_4"/>
    <property type="match status" value="1"/>
</dbReference>
<dbReference type="FunFam" id="2.10.50.30:FF:000004">
    <property type="entry name" value="Taste receptor type 1 member 3-like protein"/>
    <property type="match status" value="1"/>
</dbReference>
<evidence type="ECO:0000259" key="14">
    <source>
        <dbReference type="PROSITE" id="PS50259"/>
    </source>
</evidence>
<evidence type="ECO:0000256" key="11">
    <source>
        <dbReference type="ARBA" id="ARBA00038492"/>
    </source>
</evidence>
<evidence type="ECO:0000256" key="5">
    <source>
        <dbReference type="ARBA" id="ARBA00022989"/>
    </source>
</evidence>
<dbReference type="GO" id="GO:0004930">
    <property type="term" value="F:G protein-coupled receptor activity"/>
    <property type="evidence" value="ECO:0007669"/>
    <property type="project" value="UniProtKB-KW"/>
</dbReference>
<feature type="signal peptide" evidence="13">
    <location>
        <begin position="1"/>
        <end position="20"/>
    </location>
</feature>
<dbReference type="PANTHER" id="PTHR24061">
    <property type="entry name" value="CALCIUM-SENSING RECEPTOR-RELATED"/>
    <property type="match status" value="1"/>
</dbReference>
<evidence type="ECO:0000256" key="2">
    <source>
        <dbReference type="ARBA" id="ARBA00022475"/>
    </source>
</evidence>
<comment type="similarity">
    <text evidence="11">Belongs to the G-protein coupled receptor 3 family. TAS1R subfamily.</text>
</comment>
<feature type="chain" id="PRO_5020480707" evidence="13">
    <location>
        <begin position="21"/>
        <end position="1459"/>
    </location>
</feature>
<reference evidence="15 16" key="1">
    <citation type="submission" date="2019-01" db="EMBL/GenBank/DDBJ databases">
        <title>Genome Assembly of Collichthys lucidus.</title>
        <authorList>
            <person name="Cai M."/>
            <person name="Xiao S."/>
        </authorList>
    </citation>
    <scope>NUCLEOTIDE SEQUENCE [LARGE SCALE GENOMIC DNA]</scope>
    <source>
        <strain evidence="15">JT15FE1705JMU</strain>
        <tissue evidence="15">Muscle</tissue>
    </source>
</reference>
<dbReference type="InterPro" id="IPR000337">
    <property type="entry name" value="GPCR_3"/>
</dbReference>
<evidence type="ECO:0000256" key="3">
    <source>
        <dbReference type="ARBA" id="ARBA00022692"/>
    </source>
</evidence>
<feature type="transmembrane region" description="Helical" evidence="12">
    <location>
        <begin position="952"/>
        <end position="973"/>
    </location>
</feature>
<dbReference type="GO" id="GO:0050909">
    <property type="term" value="P:sensory perception of taste"/>
    <property type="evidence" value="ECO:0007669"/>
    <property type="project" value="UniProtKB-ARBA"/>
</dbReference>
<dbReference type="PANTHER" id="PTHR24061:SF538">
    <property type="entry name" value="OLFACTORY RECEPTOR C FAMILY, H1"/>
    <property type="match status" value="1"/>
</dbReference>
<dbReference type="PRINTS" id="PR00248">
    <property type="entry name" value="GPCRMGR"/>
</dbReference>
<dbReference type="Pfam" id="PF00003">
    <property type="entry name" value="7tm_3"/>
    <property type="match status" value="1"/>
</dbReference>
<evidence type="ECO:0000256" key="4">
    <source>
        <dbReference type="ARBA" id="ARBA00022729"/>
    </source>
</evidence>
<name>A0A4U5UZR3_COLLU</name>
<feature type="domain" description="G-protein coupled receptors family 3 profile" evidence="14">
    <location>
        <begin position="915"/>
        <end position="996"/>
    </location>
</feature>
<evidence type="ECO:0000256" key="7">
    <source>
        <dbReference type="ARBA" id="ARBA00023136"/>
    </source>
</evidence>
<evidence type="ECO:0000256" key="1">
    <source>
        <dbReference type="ARBA" id="ARBA00004651"/>
    </source>
</evidence>
<dbReference type="Pfam" id="PF07562">
    <property type="entry name" value="NCD3G"/>
    <property type="match status" value="1"/>
</dbReference>